<sequence>MTASVAGGSWDAAEAALRSAFQLVGSCPRPVGWRHKKGAQMEMGLLPAPASQISAPLMQPTGWSVNHLRELFRFSKEYYVQCVGKKQENKTNQTFHCA</sequence>
<keyword evidence="2" id="KW-1185">Reference proteome</keyword>
<accession>A0AAV7UWW3</accession>
<evidence type="ECO:0000313" key="1">
    <source>
        <dbReference type="EMBL" id="KAJ1192443.1"/>
    </source>
</evidence>
<name>A0AAV7UWW3_PLEWA</name>
<comment type="caution">
    <text evidence="1">The sequence shown here is derived from an EMBL/GenBank/DDBJ whole genome shotgun (WGS) entry which is preliminary data.</text>
</comment>
<evidence type="ECO:0000313" key="2">
    <source>
        <dbReference type="Proteomes" id="UP001066276"/>
    </source>
</evidence>
<protein>
    <submittedName>
        <fullName evidence="1">Uncharacterized protein</fullName>
    </submittedName>
</protein>
<proteinExistence type="predicted"/>
<reference evidence="1" key="1">
    <citation type="journal article" date="2022" name="bioRxiv">
        <title>Sequencing and chromosome-scale assembly of the giantPleurodeles waltlgenome.</title>
        <authorList>
            <person name="Brown T."/>
            <person name="Elewa A."/>
            <person name="Iarovenko S."/>
            <person name="Subramanian E."/>
            <person name="Araus A.J."/>
            <person name="Petzold A."/>
            <person name="Susuki M."/>
            <person name="Suzuki K.-i.T."/>
            <person name="Hayashi T."/>
            <person name="Toyoda A."/>
            <person name="Oliveira C."/>
            <person name="Osipova E."/>
            <person name="Leigh N.D."/>
            <person name="Simon A."/>
            <person name="Yun M.H."/>
        </authorList>
    </citation>
    <scope>NUCLEOTIDE SEQUENCE</scope>
    <source>
        <strain evidence="1">20211129_DDA</strain>
        <tissue evidence="1">Liver</tissue>
    </source>
</reference>
<organism evidence="1 2">
    <name type="scientific">Pleurodeles waltl</name>
    <name type="common">Iberian ribbed newt</name>
    <dbReference type="NCBI Taxonomy" id="8319"/>
    <lineage>
        <taxon>Eukaryota</taxon>
        <taxon>Metazoa</taxon>
        <taxon>Chordata</taxon>
        <taxon>Craniata</taxon>
        <taxon>Vertebrata</taxon>
        <taxon>Euteleostomi</taxon>
        <taxon>Amphibia</taxon>
        <taxon>Batrachia</taxon>
        <taxon>Caudata</taxon>
        <taxon>Salamandroidea</taxon>
        <taxon>Salamandridae</taxon>
        <taxon>Pleurodelinae</taxon>
        <taxon>Pleurodeles</taxon>
    </lineage>
</organism>
<gene>
    <name evidence="1" type="ORF">NDU88_001750</name>
</gene>
<dbReference type="AlphaFoldDB" id="A0AAV7UWW3"/>
<dbReference type="Proteomes" id="UP001066276">
    <property type="component" value="Chromosome 2_2"/>
</dbReference>
<dbReference type="EMBL" id="JANPWB010000004">
    <property type="protein sequence ID" value="KAJ1192443.1"/>
    <property type="molecule type" value="Genomic_DNA"/>
</dbReference>